<proteinExistence type="predicted"/>
<comment type="caution">
    <text evidence="1">The sequence shown here is derived from an EMBL/GenBank/DDBJ whole genome shotgun (WGS) entry which is preliminary data.</text>
</comment>
<organism evidence="1 2">
    <name type="scientific">Aquamicrobium terrae</name>
    <dbReference type="NCBI Taxonomy" id="1324945"/>
    <lineage>
        <taxon>Bacteria</taxon>
        <taxon>Pseudomonadati</taxon>
        <taxon>Pseudomonadota</taxon>
        <taxon>Alphaproteobacteria</taxon>
        <taxon>Hyphomicrobiales</taxon>
        <taxon>Phyllobacteriaceae</taxon>
        <taxon>Aquamicrobium</taxon>
    </lineage>
</organism>
<name>A0ABV2N2C5_9HYPH</name>
<accession>A0ABV2N2C5</accession>
<gene>
    <name evidence="1" type="ORF">ABID37_003433</name>
</gene>
<keyword evidence="2" id="KW-1185">Reference proteome</keyword>
<protein>
    <submittedName>
        <fullName evidence="1">Uncharacterized protein</fullName>
    </submittedName>
</protein>
<reference evidence="1 2" key="1">
    <citation type="submission" date="2024-06" db="EMBL/GenBank/DDBJ databases">
        <title>Genomic Encyclopedia of Type Strains, Phase IV (KMG-IV): sequencing the most valuable type-strain genomes for metagenomic binning, comparative biology and taxonomic classification.</title>
        <authorList>
            <person name="Goeker M."/>
        </authorList>
    </citation>
    <scope>NUCLEOTIDE SEQUENCE [LARGE SCALE GENOMIC DNA]</scope>
    <source>
        <strain evidence="1 2">DSM 27865</strain>
    </source>
</reference>
<dbReference type="InterPro" id="IPR045709">
    <property type="entry name" value="DUF6065"/>
</dbReference>
<evidence type="ECO:0000313" key="2">
    <source>
        <dbReference type="Proteomes" id="UP001549076"/>
    </source>
</evidence>
<dbReference type="RefSeq" id="WP_354196932.1">
    <property type="nucleotide sequence ID" value="NZ_JBEPML010000012.1"/>
</dbReference>
<evidence type="ECO:0000313" key="1">
    <source>
        <dbReference type="EMBL" id="MET3793209.1"/>
    </source>
</evidence>
<sequence>MFHWRSPGAHNLTFLCRPEDEGVIAPPITAKSHLPDWFRKLPPVSRDHVSTTNNGLTVKRCMPFLDAMMSGWLLTLAATVRLDIREGGTIVDAGWEFDRIMVSNHGAHQVAGNPREPSPPCKFHNYWAVRTAPGWSCLFVPPLNRPGQPFECAAGVVDTDNYVAEIHFPFFATAADGLYTIEKGTPLVQVIPFRREDVFAEAEIRAETLGEAAEKEKVHRQTIAGEGWYRKFARVRT</sequence>
<dbReference type="Proteomes" id="UP001549076">
    <property type="component" value="Unassembled WGS sequence"/>
</dbReference>
<dbReference type="EMBL" id="JBEPML010000012">
    <property type="protein sequence ID" value="MET3793209.1"/>
    <property type="molecule type" value="Genomic_DNA"/>
</dbReference>
<dbReference type="Pfam" id="PF19541">
    <property type="entry name" value="DUF6065"/>
    <property type="match status" value="1"/>
</dbReference>